<dbReference type="RefSeq" id="WP_105396883.1">
    <property type="nucleotide sequence ID" value="NZ_CAWNTA010000165.1"/>
</dbReference>
<dbReference type="GO" id="GO:0043565">
    <property type="term" value="F:sequence-specific DNA binding"/>
    <property type="evidence" value="ECO:0007669"/>
    <property type="project" value="UniProtKB-ARBA"/>
</dbReference>
<dbReference type="Pfam" id="PF03869">
    <property type="entry name" value="Arc"/>
    <property type="match status" value="1"/>
</dbReference>
<feature type="domain" description="Arc-like DNA binding" evidence="1">
    <location>
        <begin position="8"/>
        <end position="45"/>
    </location>
</feature>
<reference evidence="2 3" key="1">
    <citation type="submission" date="2018-02" db="EMBL/GenBank/DDBJ databases">
        <title>Five New Genomes of Indian Photorhabdus Isolates TSA.</title>
        <authorList>
            <person name="Dubay B."/>
            <person name="Somvanshi V.S."/>
        </authorList>
    </citation>
    <scope>NUCLEOTIDE SEQUENCE [LARGE SCALE GENOMIC DNA]</scope>
    <source>
        <strain evidence="2 3">H1</strain>
    </source>
</reference>
<gene>
    <name evidence="2" type="ORF">C6H66_23480</name>
</gene>
<dbReference type="AlphaFoldDB" id="A0A2S8PUG9"/>
<evidence type="ECO:0000259" key="1">
    <source>
        <dbReference type="Pfam" id="PF03869"/>
    </source>
</evidence>
<accession>A0A2S8PUG9</accession>
<dbReference type="EMBL" id="PUWT01000094">
    <property type="protein sequence ID" value="PQQ22460.1"/>
    <property type="molecule type" value="Genomic_DNA"/>
</dbReference>
<evidence type="ECO:0000313" key="3">
    <source>
        <dbReference type="Proteomes" id="UP000239550"/>
    </source>
</evidence>
<comment type="caution">
    <text evidence="2">The sequence shown here is derived from an EMBL/GenBank/DDBJ whole genome shotgun (WGS) entry which is preliminary data.</text>
</comment>
<proteinExistence type="predicted"/>
<organism evidence="2 3">
    <name type="scientific">Photorhabdus hindustanensis</name>
    <dbReference type="NCBI Taxonomy" id="2918802"/>
    <lineage>
        <taxon>Bacteria</taxon>
        <taxon>Pseudomonadati</taxon>
        <taxon>Pseudomonadota</taxon>
        <taxon>Gammaproteobacteria</taxon>
        <taxon>Enterobacterales</taxon>
        <taxon>Morganellaceae</taxon>
        <taxon>Photorhabdus</taxon>
    </lineage>
</organism>
<dbReference type="Proteomes" id="UP000239550">
    <property type="component" value="Unassembled WGS sequence"/>
</dbReference>
<dbReference type="SUPFAM" id="SSF47598">
    <property type="entry name" value="Ribbon-helix-helix"/>
    <property type="match status" value="1"/>
</dbReference>
<dbReference type="InterPro" id="IPR005569">
    <property type="entry name" value="Arc_DNA-bd_dom"/>
</dbReference>
<dbReference type="InterPro" id="IPR010985">
    <property type="entry name" value="Ribbon_hlx_hlx"/>
</dbReference>
<name>A0A2S8PUG9_9GAMM</name>
<evidence type="ECO:0000313" key="2">
    <source>
        <dbReference type="EMBL" id="PQQ22460.1"/>
    </source>
</evidence>
<keyword evidence="3" id="KW-1185">Reference proteome</keyword>
<dbReference type="GO" id="GO:0006355">
    <property type="term" value="P:regulation of DNA-templated transcription"/>
    <property type="evidence" value="ECO:0007669"/>
    <property type="project" value="InterPro"/>
</dbReference>
<dbReference type="InterPro" id="IPR013321">
    <property type="entry name" value="Arc_rbn_hlx_hlx"/>
</dbReference>
<protein>
    <recommendedName>
        <fullName evidence="1">Arc-like DNA binding domain-containing protein</fullName>
    </recommendedName>
</protein>
<sequence length="57" mass="6860">MSHNKRIPPYPLRMPQEIREWYEEESDKSGRSLNAEIVKILKDRMNRVIGQRKHAVQ</sequence>
<dbReference type="Gene3D" id="1.10.1220.10">
    <property type="entry name" value="Met repressor-like"/>
    <property type="match status" value="1"/>
</dbReference>